<keyword evidence="9" id="KW-1185">Reference proteome</keyword>
<dbReference type="GO" id="GO:0006869">
    <property type="term" value="P:lipid transport"/>
    <property type="evidence" value="ECO:0007669"/>
    <property type="project" value="UniProtKB-KW"/>
</dbReference>
<gene>
    <name evidence="8" type="ORF">M0R45_024701</name>
</gene>
<protein>
    <submittedName>
        <fullName evidence="8">Uncharacterized protein</fullName>
    </submittedName>
</protein>
<evidence type="ECO:0000313" key="9">
    <source>
        <dbReference type="Proteomes" id="UP001457282"/>
    </source>
</evidence>
<reference evidence="8 9" key="1">
    <citation type="journal article" date="2023" name="G3 (Bethesda)">
        <title>A chromosome-length genome assembly and annotation of blackberry (Rubus argutus, cv. 'Hillquist').</title>
        <authorList>
            <person name="Bruna T."/>
            <person name="Aryal R."/>
            <person name="Dudchenko O."/>
            <person name="Sargent D.J."/>
            <person name="Mead D."/>
            <person name="Buti M."/>
            <person name="Cavallini A."/>
            <person name="Hytonen T."/>
            <person name="Andres J."/>
            <person name="Pham M."/>
            <person name="Weisz D."/>
            <person name="Mascagni F."/>
            <person name="Usai G."/>
            <person name="Natali L."/>
            <person name="Bassil N."/>
            <person name="Fernandez G.E."/>
            <person name="Lomsadze A."/>
            <person name="Armour M."/>
            <person name="Olukolu B."/>
            <person name="Poorten T."/>
            <person name="Britton C."/>
            <person name="Davik J."/>
            <person name="Ashrafi H."/>
            <person name="Aiden E.L."/>
            <person name="Borodovsky M."/>
            <person name="Worthington M."/>
        </authorList>
    </citation>
    <scope>NUCLEOTIDE SEQUENCE [LARGE SCALE GENOMIC DNA]</scope>
    <source>
        <strain evidence="8">PI 553951</strain>
    </source>
</reference>
<dbReference type="AlphaFoldDB" id="A0AAW1WTZ5"/>
<dbReference type="Gene3D" id="3.30.70.3490">
    <property type="match status" value="1"/>
</dbReference>
<evidence type="ECO:0000313" key="8">
    <source>
        <dbReference type="EMBL" id="KAK9927520.1"/>
    </source>
</evidence>
<dbReference type="EMBL" id="JBEDUW010000005">
    <property type="protein sequence ID" value="KAK9927520.1"/>
    <property type="molecule type" value="Genomic_DNA"/>
</dbReference>
<proteinExistence type="inferred from homology"/>
<comment type="caution">
    <text evidence="8">The sequence shown here is derived from an EMBL/GenBank/DDBJ whole genome shotgun (WGS) entry which is preliminary data.</text>
</comment>
<feature type="region of interest" description="Disordered" evidence="7">
    <location>
        <begin position="82"/>
        <end position="107"/>
    </location>
</feature>
<dbReference type="Pfam" id="PF01237">
    <property type="entry name" value="Oxysterol_BP"/>
    <property type="match status" value="1"/>
</dbReference>
<evidence type="ECO:0000256" key="6">
    <source>
        <dbReference type="ARBA" id="ARBA00023121"/>
    </source>
</evidence>
<evidence type="ECO:0000256" key="2">
    <source>
        <dbReference type="ARBA" id="ARBA00008842"/>
    </source>
</evidence>
<dbReference type="PANTHER" id="PTHR10972:SF88">
    <property type="entry name" value="OXYSTEROL-BINDING PROTEIN-RELATED PROTEIN 2B"/>
    <property type="match status" value="1"/>
</dbReference>
<keyword evidence="5" id="KW-0445">Lipid transport</keyword>
<keyword evidence="3" id="KW-0813">Transport</keyword>
<dbReference type="SUPFAM" id="SSF144000">
    <property type="entry name" value="Oxysterol-binding protein-like"/>
    <property type="match status" value="1"/>
</dbReference>
<keyword evidence="6" id="KW-0446">Lipid-binding</keyword>
<comment type="function">
    <text evidence="1">May be involved in the transport of sterols.</text>
</comment>
<dbReference type="Proteomes" id="UP001457282">
    <property type="component" value="Unassembled WGS sequence"/>
</dbReference>
<evidence type="ECO:0000256" key="4">
    <source>
        <dbReference type="ARBA" id="ARBA00023054"/>
    </source>
</evidence>
<accession>A0AAW1WTZ5</accession>
<sequence>MMVKFSSGARSQQIYIISFLSILDRNPHQVHGFVEDVVGKKAKSFRCFLVVERSKPPNITRYNLTSFAITLNELTPGLQEKLPPTDSRLRPDQRHLENGEYEKANVEKQRLERRQRMSRKLQENGWKPRWFEKEGEDGPFRYVGGYWESRKQGKWDECPNIFGEFTEAPDTFEGS</sequence>
<dbReference type="GO" id="GO:0032934">
    <property type="term" value="F:sterol binding"/>
    <property type="evidence" value="ECO:0007669"/>
    <property type="project" value="TreeGrafter"/>
</dbReference>
<name>A0AAW1WTZ5_RUBAR</name>
<dbReference type="GO" id="GO:0016020">
    <property type="term" value="C:membrane"/>
    <property type="evidence" value="ECO:0007669"/>
    <property type="project" value="TreeGrafter"/>
</dbReference>
<dbReference type="InterPro" id="IPR000648">
    <property type="entry name" value="Oxysterol-bd"/>
</dbReference>
<organism evidence="8 9">
    <name type="scientific">Rubus argutus</name>
    <name type="common">Southern blackberry</name>
    <dbReference type="NCBI Taxonomy" id="59490"/>
    <lineage>
        <taxon>Eukaryota</taxon>
        <taxon>Viridiplantae</taxon>
        <taxon>Streptophyta</taxon>
        <taxon>Embryophyta</taxon>
        <taxon>Tracheophyta</taxon>
        <taxon>Spermatophyta</taxon>
        <taxon>Magnoliopsida</taxon>
        <taxon>eudicotyledons</taxon>
        <taxon>Gunneridae</taxon>
        <taxon>Pentapetalae</taxon>
        <taxon>rosids</taxon>
        <taxon>fabids</taxon>
        <taxon>Rosales</taxon>
        <taxon>Rosaceae</taxon>
        <taxon>Rosoideae</taxon>
        <taxon>Rosoideae incertae sedis</taxon>
        <taxon>Rubus</taxon>
    </lineage>
</organism>
<evidence type="ECO:0000256" key="3">
    <source>
        <dbReference type="ARBA" id="ARBA00022448"/>
    </source>
</evidence>
<feature type="compositionally biased region" description="Basic and acidic residues" evidence="7">
    <location>
        <begin position="87"/>
        <end position="107"/>
    </location>
</feature>
<dbReference type="GO" id="GO:0005829">
    <property type="term" value="C:cytosol"/>
    <property type="evidence" value="ECO:0007669"/>
    <property type="project" value="TreeGrafter"/>
</dbReference>
<evidence type="ECO:0000256" key="1">
    <source>
        <dbReference type="ARBA" id="ARBA00003361"/>
    </source>
</evidence>
<evidence type="ECO:0000256" key="7">
    <source>
        <dbReference type="SAM" id="MobiDB-lite"/>
    </source>
</evidence>
<dbReference type="FunFam" id="3.30.70.3490:FF:000013">
    <property type="entry name" value="Oxysterol-binding protein-related protein 2A"/>
    <property type="match status" value="1"/>
</dbReference>
<keyword evidence="4" id="KW-0175">Coiled coil</keyword>
<evidence type="ECO:0000256" key="5">
    <source>
        <dbReference type="ARBA" id="ARBA00023055"/>
    </source>
</evidence>
<dbReference type="PANTHER" id="PTHR10972">
    <property type="entry name" value="OXYSTEROL-BINDING PROTEIN-RELATED"/>
    <property type="match status" value="1"/>
</dbReference>
<comment type="similarity">
    <text evidence="2">Belongs to the OSBP family.</text>
</comment>
<dbReference type="InterPro" id="IPR037239">
    <property type="entry name" value="OSBP_sf"/>
</dbReference>